<sequence length="149" mass="16901">MNQPFYTFYSSNQALLFDFSSIGKNIISKAVIYTRTDIPDLYTLALVDVYNDGTFDDIVVSDNGDMVKILVTVFKTLSVFFTHYPNAAVAFSGSTPARTRLYRIAISHELDNITKVYDIWGINNNSFQPFRRNTPYTGFLISLKNINIA</sequence>
<organism evidence="1 2">
    <name type="scientific">Ilyomonas limi</name>
    <dbReference type="NCBI Taxonomy" id="2575867"/>
    <lineage>
        <taxon>Bacteria</taxon>
        <taxon>Pseudomonadati</taxon>
        <taxon>Bacteroidota</taxon>
        <taxon>Chitinophagia</taxon>
        <taxon>Chitinophagales</taxon>
        <taxon>Chitinophagaceae</taxon>
        <taxon>Ilyomonas</taxon>
    </lineage>
</organism>
<dbReference type="RefSeq" id="WP_137262907.1">
    <property type="nucleotide sequence ID" value="NZ_SZQL01000014.1"/>
</dbReference>
<dbReference type="AlphaFoldDB" id="A0A4U3KY21"/>
<keyword evidence="2" id="KW-1185">Reference proteome</keyword>
<name>A0A4U3KY21_9BACT</name>
<protein>
    <submittedName>
        <fullName evidence="1">Uncharacterized protein</fullName>
    </submittedName>
</protein>
<proteinExistence type="predicted"/>
<dbReference type="Proteomes" id="UP000305848">
    <property type="component" value="Unassembled WGS sequence"/>
</dbReference>
<gene>
    <name evidence="1" type="ORF">FC093_16490</name>
</gene>
<dbReference type="OrthoDB" id="1343312at2"/>
<accession>A0A4U3KY21</accession>
<comment type="caution">
    <text evidence="1">The sequence shown here is derived from an EMBL/GenBank/DDBJ whole genome shotgun (WGS) entry which is preliminary data.</text>
</comment>
<dbReference type="Pfam" id="PF22028">
    <property type="entry name" value="DUF6934"/>
    <property type="match status" value="1"/>
</dbReference>
<dbReference type="InterPro" id="IPR053865">
    <property type="entry name" value="DUF6934"/>
</dbReference>
<dbReference type="EMBL" id="SZQL01000014">
    <property type="protein sequence ID" value="TKK66634.1"/>
    <property type="molecule type" value="Genomic_DNA"/>
</dbReference>
<reference evidence="1 2" key="1">
    <citation type="submission" date="2019-05" db="EMBL/GenBank/DDBJ databases">
        <title>Panacibacter sp. strain 17mud1-8 Genome sequencing and assembly.</title>
        <authorList>
            <person name="Chhetri G."/>
        </authorList>
    </citation>
    <scope>NUCLEOTIDE SEQUENCE [LARGE SCALE GENOMIC DNA]</scope>
    <source>
        <strain evidence="1 2">17mud1-8</strain>
    </source>
</reference>
<evidence type="ECO:0000313" key="1">
    <source>
        <dbReference type="EMBL" id="TKK66634.1"/>
    </source>
</evidence>
<evidence type="ECO:0000313" key="2">
    <source>
        <dbReference type="Proteomes" id="UP000305848"/>
    </source>
</evidence>